<evidence type="ECO:0000313" key="3">
    <source>
        <dbReference type="Proteomes" id="UP001303115"/>
    </source>
</evidence>
<accession>A0AAN6SLM1</accession>
<evidence type="ECO:0000256" key="1">
    <source>
        <dbReference type="SAM" id="MobiDB-lite"/>
    </source>
</evidence>
<organism evidence="2 3">
    <name type="scientific">Parachaetomium inaequale</name>
    <dbReference type="NCBI Taxonomy" id="2588326"/>
    <lineage>
        <taxon>Eukaryota</taxon>
        <taxon>Fungi</taxon>
        <taxon>Dikarya</taxon>
        <taxon>Ascomycota</taxon>
        <taxon>Pezizomycotina</taxon>
        <taxon>Sordariomycetes</taxon>
        <taxon>Sordariomycetidae</taxon>
        <taxon>Sordariales</taxon>
        <taxon>Chaetomiaceae</taxon>
        <taxon>Parachaetomium</taxon>
    </lineage>
</organism>
<dbReference type="AlphaFoldDB" id="A0AAN6SLM1"/>
<protein>
    <submittedName>
        <fullName evidence="2">Uncharacterized protein</fullName>
    </submittedName>
</protein>
<feature type="compositionally biased region" description="Polar residues" evidence="1">
    <location>
        <begin position="95"/>
        <end position="107"/>
    </location>
</feature>
<comment type="caution">
    <text evidence="2">The sequence shown here is derived from an EMBL/GenBank/DDBJ whole genome shotgun (WGS) entry which is preliminary data.</text>
</comment>
<reference evidence="3" key="1">
    <citation type="journal article" date="2023" name="Mol. Phylogenet. Evol.">
        <title>Genome-scale phylogeny and comparative genomics of the fungal order Sordariales.</title>
        <authorList>
            <person name="Hensen N."/>
            <person name="Bonometti L."/>
            <person name="Westerberg I."/>
            <person name="Brannstrom I.O."/>
            <person name="Guillou S."/>
            <person name="Cros-Aarteil S."/>
            <person name="Calhoun S."/>
            <person name="Haridas S."/>
            <person name="Kuo A."/>
            <person name="Mondo S."/>
            <person name="Pangilinan J."/>
            <person name="Riley R."/>
            <person name="LaButti K."/>
            <person name="Andreopoulos B."/>
            <person name="Lipzen A."/>
            <person name="Chen C."/>
            <person name="Yan M."/>
            <person name="Daum C."/>
            <person name="Ng V."/>
            <person name="Clum A."/>
            <person name="Steindorff A."/>
            <person name="Ohm R.A."/>
            <person name="Martin F."/>
            <person name="Silar P."/>
            <person name="Natvig D.O."/>
            <person name="Lalanne C."/>
            <person name="Gautier V."/>
            <person name="Ament-Velasquez S.L."/>
            <person name="Kruys A."/>
            <person name="Hutchinson M.I."/>
            <person name="Powell A.J."/>
            <person name="Barry K."/>
            <person name="Miller A.N."/>
            <person name="Grigoriev I.V."/>
            <person name="Debuchy R."/>
            <person name="Gladieux P."/>
            <person name="Hiltunen Thoren M."/>
            <person name="Johannesson H."/>
        </authorList>
    </citation>
    <scope>NUCLEOTIDE SEQUENCE [LARGE SCALE GENOMIC DNA]</scope>
    <source>
        <strain evidence="3">CBS 284.82</strain>
    </source>
</reference>
<dbReference type="Proteomes" id="UP001303115">
    <property type="component" value="Unassembled WGS sequence"/>
</dbReference>
<feature type="compositionally biased region" description="Basic and acidic residues" evidence="1">
    <location>
        <begin position="132"/>
        <end position="142"/>
    </location>
</feature>
<name>A0AAN6SLM1_9PEZI</name>
<feature type="compositionally biased region" description="Pro residues" evidence="1">
    <location>
        <begin position="108"/>
        <end position="122"/>
    </location>
</feature>
<evidence type="ECO:0000313" key="2">
    <source>
        <dbReference type="EMBL" id="KAK4032921.1"/>
    </source>
</evidence>
<keyword evidence="3" id="KW-1185">Reference proteome</keyword>
<feature type="region of interest" description="Disordered" evidence="1">
    <location>
        <begin position="28"/>
        <end position="142"/>
    </location>
</feature>
<feature type="compositionally biased region" description="Polar residues" evidence="1">
    <location>
        <begin position="43"/>
        <end position="70"/>
    </location>
</feature>
<gene>
    <name evidence="2" type="ORF">C8A01DRAFT_20076</name>
</gene>
<sequence length="197" mass="21113">MSWLRSVGSPLGRGAQCLLQGSPAVPAWRASTAATTPVRRIATNRTTQAPRPISRSFSTHKPANTTGQTSRFRRSEASTAETPVSAAGEDAAPETDSSATAAGQSAPTPRPFASPTPRPQPRPHLGSQAPPEPRKPVDTSSKEYKQAASKYVRFVVALPILLVTSYFLYQRHTVEAQLKLRIITADSPPSQEPSSEN</sequence>
<dbReference type="EMBL" id="MU854564">
    <property type="protein sequence ID" value="KAK4032921.1"/>
    <property type="molecule type" value="Genomic_DNA"/>
</dbReference>
<proteinExistence type="predicted"/>